<evidence type="ECO:0000313" key="4">
    <source>
        <dbReference type="Proteomes" id="UP000198598"/>
    </source>
</evidence>
<dbReference type="EMBL" id="FOLQ01000003">
    <property type="protein sequence ID" value="SFD13361.1"/>
    <property type="molecule type" value="Genomic_DNA"/>
</dbReference>
<evidence type="ECO:0000256" key="1">
    <source>
        <dbReference type="SAM" id="Phobius"/>
    </source>
</evidence>
<keyword evidence="3" id="KW-0012">Acyltransferase</keyword>
<sequence>MQTAKNSLVDTSYVPALDGFRGVAIMVVVISHYGLGHLIPGGFGVTLFFFISGYLITRLLIAEYQKEQRIDLGRFYLRRVLRLYPALIFMVVLATGFTVFMGCGFQPGAVLSTLFYYRNYYMLYGGSTALFNCSHIFDITWSLAIEEHFYLFFPLLFMGLFPRPKLLAFVMAGSIVSVLLWRLYLVATEGLTELTIFRIYHLTDTRLDAIMFGCLTSMILHLDRAGTYLRRVSHPAVFTGAVGLLFFTFLYRDGVFRETWRYSLQALALSGILPAVLYAKPYARFKEILSRSSLVTIGKLSYSLYLFHWIGVSVAENLVGGERLTVPWLLTAVPLGLVLSLISYQYVEKPTAGLRKRFGSTVETIQTNDETGSKPSRQTAIS</sequence>
<keyword evidence="1" id="KW-0472">Membrane</keyword>
<evidence type="ECO:0000313" key="3">
    <source>
        <dbReference type="EMBL" id="SFD13361.1"/>
    </source>
</evidence>
<dbReference type="PANTHER" id="PTHR23028">
    <property type="entry name" value="ACETYLTRANSFERASE"/>
    <property type="match status" value="1"/>
</dbReference>
<feature type="transmembrane region" description="Helical" evidence="1">
    <location>
        <begin position="41"/>
        <end position="61"/>
    </location>
</feature>
<protein>
    <submittedName>
        <fullName evidence="3">Peptidoglycan/LPS O-acetylase OafA/YrhL, contains acyltransferase and SGNH-hydrolase domains</fullName>
    </submittedName>
</protein>
<dbReference type="STRING" id="662367.SAMN05216167_103439"/>
<keyword evidence="1" id="KW-1133">Transmembrane helix</keyword>
<accession>A0A1I1PTX2</accession>
<evidence type="ECO:0000259" key="2">
    <source>
        <dbReference type="Pfam" id="PF01757"/>
    </source>
</evidence>
<dbReference type="GO" id="GO:0009103">
    <property type="term" value="P:lipopolysaccharide biosynthetic process"/>
    <property type="evidence" value="ECO:0007669"/>
    <property type="project" value="TreeGrafter"/>
</dbReference>
<keyword evidence="4" id="KW-1185">Reference proteome</keyword>
<dbReference type="GO" id="GO:0016020">
    <property type="term" value="C:membrane"/>
    <property type="evidence" value="ECO:0007669"/>
    <property type="project" value="TreeGrafter"/>
</dbReference>
<feature type="transmembrane region" description="Helical" evidence="1">
    <location>
        <begin position="326"/>
        <end position="347"/>
    </location>
</feature>
<keyword evidence="1" id="KW-0812">Transmembrane</keyword>
<dbReference type="GO" id="GO:0016747">
    <property type="term" value="F:acyltransferase activity, transferring groups other than amino-acyl groups"/>
    <property type="evidence" value="ECO:0007669"/>
    <property type="project" value="InterPro"/>
</dbReference>
<feature type="transmembrane region" description="Helical" evidence="1">
    <location>
        <begin position="166"/>
        <end position="187"/>
    </location>
</feature>
<dbReference type="InterPro" id="IPR002656">
    <property type="entry name" value="Acyl_transf_3_dom"/>
</dbReference>
<dbReference type="GO" id="GO:0016787">
    <property type="term" value="F:hydrolase activity"/>
    <property type="evidence" value="ECO:0007669"/>
    <property type="project" value="UniProtKB-KW"/>
</dbReference>
<dbReference type="Proteomes" id="UP000198598">
    <property type="component" value="Unassembled WGS sequence"/>
</dbReference>
<keyword evidence="3" id="KW-0808">Transferase</keyword>
<dbReference type="OrthoDB" id="9796461at2"/>
<dbReference type="PANTHER" id="PTHR23028:SF53">
    <property type="entry name" value="ACYL_TRANSF_3 DOMAIN-CONTAINING PROTEIN"/>
    <property type="match status" value="1"/>
</dbReference>
<proteinExistence type="predicted"/>
<keyword evidence="3" id="KW-0378">Hydrolase</keyword>
<feature type="transmembrane region" description="Helical" evidence="1">
    <location>
        <begin position="232"/>
        <end position="250"/>
    </location>
</feature>
<dbReference type="AlphaFoldDB" id="A0A1I1PTX2"/>
<organism evidence="3 4">
    <name type="scientific">Spirosoma endophyticum</name>
    <dbReference type="NCBI Taxonomy" id="662367"/>
    <lineage>
        <taxon>Bacteria</taxon>
        <taxon>Pseudomonadati</taxon>
        <taxon>Bacteroidota</taxon>
        <taxon>Cytophagia</taxon>
        <taxon>Cytophagales</taxon>
        <taxon>Cytophagaceae</taxon>
        <taxon>Spirosoma</taxon>
    </lineage>
</organism>
<dbReference type="InterPro" id="IPR050879">
    <property type="entry name" value="Acyltransferase_3"/>
</dbReference>
<gene>
    <name evidence="3" type="ORF">SAMN05216167_103439</name>
</gene>
<name>A0A1I1PTX2_9BACT</name>
<feature type="transmembrane region" description="Helical" evidence="1">
    <location>
        <begin position="81"/>
        <end position="101"/>
    </location>
</feature>
<feature type="transmembrane region" description="Helical" evidence="1">
    <location>
        <begin position="12"/>
        <end position="35"/>
    </location>
</feature>
<dbReference type="Pfam" id="PF01757">
    <property type="entry name" value="Acyl_transf_3"/>
    <property type="match status" value="1"/>
</dbReference>
<dbReference type="RefSeq" id="WP_093825952.1">
    <property type="nucleotide sequence ID" value="NZ_FOLQ01000003.1"/>
</dbReference>
<feature type="domain" description="Acyltransferase 3" evidence="2">
    <location>
        <begin position="15"/>
        <end position="343"/>
    </location>
</feature>
<reference evidence="3 4" key="1">
    <citation type="submission" date="2016-10" db="EMBL/GenBank/DDBJ databases">
        <authorList>
            <person name="de Groot N.N."/>
        </authorList>
    </citation>
    <scope>NUCLEOTIDE SEQUENCE [LARGE SCALE GENOMIC DNA]</scope>
    <source>
        <strain evidence="3 4">DSM 26130</strain>
    </source>
</reference>